<dbReference type="Pfam" id="PF13458">
    <property type="entry name" value="Peripla_BP_6"/>
    <property type="match status" value="1"/>
</dbReference>
<dbReference type="SUPFAM" id="SSF53822">
    <property type="entry name" value="Periplasmic binding protein-like I"/>
    <property type="match status" value="1"/>
</dbReference>
<reference evidence="7 8" key="1">
    <citation type="submission" date="2016-10" db="EMBL/GenBank/DDBJ databases">
        <authorList>
            <person name="de Groot N.N."/>
        </authorList>
    </citation>
    <scope>NUCLEOTIDE SEQUENCE [LARGE SCALE GENOMIC DNA]</scope>
    <source>
        <strain evidence="7 8">DSM 2698</strain>
    </source>
</reference>
<dbReference type="AlphaFoldDB" id="A0A1G5N993"/>
<dbReference type="PRINTS" id="PR00337">
    <property type="entry name" value="LEUILEVALBP"/>
</dbReference>
<dbReference type="EMBL" id="FMVW01000003">
    <property type="protein sequence ID" value="SCZ33963.1"/>
    <property type="molecule type" value="Genomic_DNA"/>
</dbReference>
<proteinExistence type="inferred from homology"/>
<evidence type="ECO:0000256" key="1">
    <source>
        <dbReference type="ARBA" id="ARBA00010062"/>
    </source>
</evidence>
<evidence type="ECO:0000256" key="2">
    <source>
        <dbReference type="ARBA" id="ARBA00022448"/>
    </source>
</evidence>
<dbReference type="STRING" id="1120955.SAMN03080610_01611"/>
<evidence type="ECO:0000313" key="7">
    <source>
        <dbReference type="EMBL" id="SCZ33963.1"/>
    </source>
</evidence>
<organism evidence="7 8">
    <name type="scientific">Afifella marina DSM 2698</name>
    <dbReference type="NCBI Taxonomy" id="1120955"/>
    <lineage>
        <taxon>Bacteria</taxon>
        <taxon>Pseudomonadati</taxon>
        <taxon>Pseudomonadota</taxon>
        <taxon>Alphaproteobacteria</taxon>
        <taxon>Hyphomicrobiales</taxon>
        <taxon>Afifellaceae</taxon>
        <taxon>Afifella</taxon>
    </lineage>
</organism>
<dbReference type="CDD" id="cd06340">
    <property type="entry name" value="PBP1_ABC_ligand_binding-like"/>
    <property type="match status" value="1"/>
</dbReference>
<keyword evidence="2" id="KW-0813">Transport</keyword>
<accession>A0A1G5N993</accession>
<dbReference type="RefSeq" id="WP_092811425.1">
    <property type="nucleotide sequence ID" value="NZ_FMVW01000003.1"/>
</dbReference>
<protein>
    <submittedName>
        <fullName evidence="7">Branched-chain amino acid transport system substrate-binding protein</fullName>
    </submittedName>
</protein>
<keyword evidence="3" id="KW-0732">Signal</keyword>
<feature type="domain" description="Leucine-binding protein" evidence="6">
    <location>
        <begin position="73"/>
        <end position="403"/>
    </location>
</feature>
<dbReference type="InterPro" id="IPR028082">
    <property type="entry name" value="Peripla_BP_I"/>
</dbReference>
<keyword evidence="4" id="KW-0029">Amino-acid transport</keyword>
<dbReference type="Gene3D" id="3.40.50.2300">
    <property type="match status" value="2"/>
</dbReference>
<dbReference type="PANTHER" id="PTHR30483:SF37">
    <property type="entry name" value="ABC TRANSPORTER SUBSTRATE-BINDING PROTEIN"/>
    <property type="match status" value="1"/>
</dbReference>
<feature type="region of interest" description="Disordered" evidence="5">
    <location>
        <begin position="20"/>
        <end position="39"/>
    </location>
</feature>
<evidence type="ECO:0000256" key="5">
    <source>
        <dbReference type="SAM" id="MobiDB-lite"/>
    </source>
</evidence>
<dbReference type="InterPro" id="IPR028081">
    <property type="entry name" value="Leu-bd"/>
</dbReference>
<dbReference type="Proteomes" id="UP000199347">
    <property type="component" value="Unassembled WGS sequence"/>
</dbReference>
<dbReference type="InterPro" id="IPR051010">
    <property type="entry name" value="BCAA_transport"/>
</dbReference>
<comment type="similarity">
    <text evidence="1">Belongs to the leucine-binding protein family.</text>
</comment>
<dbReference type="InterPro" id="IPR000709">
    <property type="entry name" value="Leu_Ile_Val-bd"/>
</dbReference>
<gene>
    <name evidence="7" type="ORF">SAMN03080610_01611</name>
</gene>
<evidence type="ECO:0000259" key="6">
    <source>
        <dbReference type="Pfam" id="PF13458"/>
    </source>
</evidence>
<evidence type="ECO:0000256" key="3">
    <source>
        <dbReference type="ARBA" id="ARBA00022729"/>
    </source>
</evidence>
<dbReference type="OrthoDB" id="7828300at2"/>
<keyword evidence="8" id="KW-1185">Reference proteome</keyword>
<evidence type="ECO:0000313" key="8">
    <source>
        <dbReference type="Proteomes" id="UP000199347"/>
    </source>
</evidence>
<dbReference type="GO" id="GO:0006865">
    <property type="term" value="P:amino acid transport"/>
    <property type="evidence" value="ECO:0007669"/>
    <property type="project" value="UniProtKB-KW"/>
</dbReference>
<sequence length="441" mass="46442">MDRKGKGPIDFADARQGSLENSVSKTCETKSPASSAKGPSRFALNRRHFLAAGAATLATPYLSKIARAQGSDVNVGVVVPLSGANAQFGVNSRNGIQLAADQINDNGGIKALGGAKINLIIADSTSTPTNAATVGQRLIAQQNVVAILGAYASSLSLALSEATERRDVPLLTMSFSDMITGRGFKNVFQVISKATTMGAAQLQGPAGVAEKAGKPLKSIAIMYEDTAFGTSQAGGLRETAAELGIEVVMDEAYPLGITDVTPLINQLRGTNADAVFPCSYLNDGVQIIRTMRQQGIDMPVIGGAGGYVIPDFRAALGEYAENVFSVAPSNYDLAPELTDPFKERFGYFMVHEAIEHAVCLDVLAKALEISGDTDSDALREALRNNRFEGGWAGIIPGGGVDFDETGLNTLAKPIIVQWRGEDLTTVWPDDVATKDAVWAGK</sequence>
<evidence type="ECO:0000256" key="4">
    <source>
        <dbReference type="ARBA" id="ARBA00022970"/>
    </source>
</evidence>
<feature type="compositionally biased region" description="Polar residues" evidence="5">
    <location>
        <begin position="20"/>
        <end position="34"/>
    </location>
</feature>
<dbReference type="PANTHER" id="PTHR30483">
    <property type="entry name" value="LEUCINE-SPECIFIC-BINDING PROTEIN"/>
    <property type="match status" value="1"/>
</dbReference>
<name>A0A1G5N993_AFIMA</name>